<evidence type="ECO:0000256" key="1">
    <source>
        <dbReference type="ARBA" id="ARBA00010083"/>
    </source>
</evidence>
<dbReference type="Proteomes" id="UP000028760">
    <property type="component" value="Unassembled WGS sequence"/>
</dbReference>
<reference evidence="9" key="1">
    <citation type="submission" date="2013-10" db="EMBL/GenBank/DDBJ databases">
        <authorList>
            <person name="Schartl M."/>
            <person name="Warren W."/>
        </authorList>
    </citation>
    <scope>NUCLEOTIDE SEQUENCE [LARGE SCALE GENOMIC DNA]</scope>
    <source>
        <strain evidence="9">female</strain>
    </source>
</reference>
<dbReference type="GO" id="GO:0005615">
    <property type="term" value="C:extracellular space"/>
    <property type="evidence" value="ECO:0007669"/>
    <property type="project" value="TreeGrafter"/>
</dbReference>
<dbReference type="GeneTree" id="ENSGT00530000063813"/>
<evidence type="ECO:0000256" key="2">
    <source>
        <dbReference type="ARBA" id="ARBA00022690"/>
    </source>
</evidence>
<dbReference type="AlphaFoldDB" id="A0A087XZP2"/>
<protein>
    <submittedName>
        <fullName evidence="8">Latexin</fullName>
    </submittedName>
</protein>
<organism evidence="8 9">
    <name type="scientific">Poecilia formosa</name>
    <name type="common">Amazon molly</name>
    <name type="synonym">Limia formosa</name>
    <dbReference type="NCBI Taxonomy" id="48698"/>
    <lineage>
        <taxon>Eukaryota</taxon>
        <taxon>Metazoa</taxon>
        <taxon>Chordata</taxon>
        <taxon>Craniata</taxon>
        <taxon>Vertebrata</taxon>
        <taxon>Euteleostomi</taxon>
        <taxon>Actinopterygii</taxon>
        <taxon>Neopterygii</taxon>
        <taxon>Teleostei</taxon>
        <taxon>Neoteleostei</taxon>
        <taxon>Acanthomorphata</taxon>
        <taxon>Ovalentaria</taxon>
        <taxon>Atherinomorphae</taxon>
        <taxon>Cyprinodontiformes</taxon>
        <taxon>Poeciliidae</taxon>
        <taxon>Poeciliinae</taxon>
        <taxon>Poecilia</taxon>
    </lineage>
</organism>
<dbReference type="GeneID" id="103136314"/>
<dbReference type="eggNOG" id="ENOG502RYUY">
    <property type="taxonomic scope" value="Eukaryota"/>
</dbReference>
<keyword evidence="3" id="KW-0677">Repeat</keyword>
<dbReference type="RefSeq" id="XP_007549569.1">
    <property type="nucleotide sequence ID" value="XM_007549507.2"/>
</dbReference>
<accession>A0A087XZP2</accession>
<evidence type="ECO:0000313" key="8">
    <source>
        <dbReference type="Ensembl" id="ENSPFOP00000011245.2"/>
    </source>
</evidence>
<dbReference type="SUPFAM" id="SSF54403">
    <property type="entry name" value="Cystatin/monellin"/>
    <property type="match status" value="2"/>
</dbReference>
<feature type="domain" description="Cystatin LXN-type" evidence="7">
    <location>
        <begin position="175"/>
        <end position="280"/>
    </location>
</feature>
<feature type="domain" description="Cystatin LXN-type" evidence="7">
    <location>
        <begin position="56"/>
        <end position="159"/>
    </location>
</feature>
<feature type="region of interest" description="Disordered" evidence="5">
    <location>
        <begin position="28"/>
        <end position="50"/>
    </location>
</feature>
<sequence length="285" mass="32071">MGLRRAIVLFALMEVTWSLSVTTIGPETVSTDASAHPEPAEENTEQKEAAEEDVMATGELNPNHYPAQRAAKVVQHYLNLRHGSPYKLFGLKEVHSGNAEEVADSGRKYQLEISVHEIISNTKEKCSAEVFFPSGAKQLSPQVQVSSCEEILKLDAKSEEEALYQQYKTNKTVCTEKRLPDSYGHVDPEMTPFWHLSIVASSFIMLKESTENTLYNMAQVANITQLATENDQLKFDCHVLLHDMVSQEIPQWKLLFTWSPAEGVKVLHTEQLPHIHQSEKQAKPN</sequence>
<reference evidence="8" key="2">
    <citation type="submission" date="2025-08" db="UniProtKB">
        <authorList>
            <consortium name="Ensembl"/>
        </authorList>
    </citation>
    <scope>IDENTIFICATION</scope>
</reference>
<dbReference type="EMBL" id="AYCK01003512">
    <property type="status" value="NOT_ANNOTATED_CDS"/>
    <property type="molecule type" value="Genomic_DNA"/>
</dbReference>
<keyword evidence="9" id="KW-1185">Reference proteome</keyword>
<dbReference type="Gene3D" id="3.10.450.10">
    <property type="match status" value="2"/>
</dbReference>
<evidence type="ECO:0000256" key="4">
    <source>
        <dbReference type="PROSITE-ProRule" id="PRU01377"/>
    </source>
</evidence>
<dbReference type="Ensembl" id="ENSPFOT00000011261.2">
    <property type="protein sequence ID" value="ENSPFOP00000011245.2"/>
    <property type="gene ID" value="ENSPFOG00000011222.2"/>
</dbReference>
<evidence type="ECO:0000256" key="5">
    <source>
        <dbReference type="SAM" id="MobiDB-lite"/>
    </source>
</evidence>
<keyword evidence="6" id="KW-0732">Signal</keyword>
<dbReference type="PANTHER" id="PTHR28591:SF1">
    <property type="entry name" value="LATEXIN"/>
    <property type="match status" value="1"/>
</dbReference>
<feature type="signal peptide" evidence="6">
    <location>
        <begin position="1"/>
        <end position="18"/>
    </location>
</feature>
<comment type="similarity">
    <text evidence="1 4">Belongs to the protease inhibitor I47 (latexin) family.</text>
</comment>
<feature type="chain" id="PRO_5001833774" evidence="6">
    <location>
        <begin position="19"/>
        <end position="285"/>
    </location>
</feature>
<evidence type="ECO:0000259" key="7">
    <source>
        <dbReference type="PROSITE" id="PS52033"/>
    </source>
</evidence>
<dbReference type="KEGG" id="pfor:103136314"/>
<dbReference type="InterPro" id="IPR046350">
    <property type="entry name" value="Cystatin_sf"/>
</dbReference>
<dbReference type="GO" id="GO:0008191">
    <property type="term" value="F:metalloendopeptidase inhibitor activity"/>
    <property type="evidence" value="ECO:0007669"/>
    <property type="project" value="UniProtKB-UniRule"/>
</dbReference>
<dbReference type="InterPro" id="IPR049897">
    <property type="entry name" value="CYSTATIN_LXN"/>
</dbReference>
<name>A0A087XZP2_POEFO</name>
<dbReference type="FunFam" id="3.10.450.10:FF:000007">
    <property type="entry name" value="latexin"/>
    <property type="match status" value="1"/>
</dbReference>
<dbReference type="PROSITE" id="PS52033">
    <property type="entry name" value="CYSTATIN_LXN"/>
    <property type="match status" value="2"/>
</dbReference>
<keyword evidence="2 4" id="KW-0646">Protease inhibitor</keyword>
<evidence type="ECO:0000256" key="3">
    <source>
        <dbReference type="ARBA" id="ARBA00022737"/>
    </source>
</evidence>
<reference evidence="8" key="3">
    <citation type="submission" date="2025-09" db="UniProtKB">
        <authorList>
            <consortium name="Ensembl"/>
        </authorList>
    </citation>
    <scope>IDENTIFICATION</scope>
</reference>
<dbReference type="STRING" id="48698.ENSPFOP00000011245"/>
<dbReference type="Pfam" id="PF06907">
    <property type="entry name" value="LXN"/>
    <property type="match status" value="1"/>
</dbReference>
<evidence type="ECO:0000256" key="6">
    <source>
        <dbReference type="SAM" id="SignalP"/>
    </source>
</evidence>
<evidence type="ECO:0000313" key="9">
    <source>
        <dbReference type="Proteomes" id="UP000028760"/>
    </source>
</evidence>
<dbReference type="OrthoDB" id="8898327at2759"/>
<dbReference type="PANTHER" id="PTHR28591">
    <property type="entry name" value="LATEXIN"/>
    <property type="match status" value="1"/>
</dbReference>
<dbReference type="InterPro" id="IPR009684">
    <property type="entry name" value="Latexin"/>
</dbReference>
<dbReference type="CTD" id="56925"/>
<proteinExistence type="inferred from homology"/>
<dbReference type="MEROPS" id="I47.001"/>